<proteinExistence type="inferred from homology"/>
<evidence type="ECO:0000313" key="13">
    <source>
        <dbReference type="EMBL" id="QYY44162.1"/>
    </source>
</evidence>
<name>A0A1G7XA19_ANETH</name>
<comment type="cofactor">
    <cofactor evidence="9">
        <name>Mg(2+)</name>
        <dbReference type="ChEBI" id="CHEBI:18420"/>
    </cofactor>
    <text evidence="9">Binds 1 Mg(2+) ion per subunit.</text>
</comment>
<comment type="pathway">
    <text evidence="1 9 11">Cofactor biosynthesis; thiamine diphosphate biosynthesis; thiamine phosphate from 4-amino-2-methyl-5-diphosphomethylpyrimidine and 4-methyl-5-(2-phosphoethyl)-thiazole: step 1/1.</text>
</comment>
<feature type="binding site" evidence="9">
    <location>
        <begin position="42"/>
        <end position="46"/>
    </location>
    <ligand>
        <name>4-amino-2-methyl-5-(diphosphooxymethyl)pyrimidine</name>
        <dbReference type="ChEBI" id="CHEBI:57841"/>
    </ligand>
</feature>
<comment type="catalytic activity">
    <reaction evidence="6 9 10">
        <text>4-methyl-5-(2-phosphooxyethyl)-thiazole + 4-amino-2-methyl-5-(diphosphooxymethyl)pyrimidine + H(+) = thiamine phosphate + diphosphate</text>
        <dbReference type="Rhea" id="RHEA:22328"/>
        <dbReference type="ChEBI" id="CHEBI:15378"/>
        <dbReference type="ChEBI" id="CHEBI:33019"/>
        <dbReference type="ChEBI" id="CHEBI:37575"/>
        <dbReference type="ChEBI" id="CHEBI:57841"/>
        <dbReference type="ChEBI" id="CHEBI:58296"/>
        <dbReference type="EC" id="2.5.1.3"/>
    </reaction>
</comment>
<evidence type="ECO:0000313" key="14">
    <source>
        <dbReference type="EMBL" id="SDG81016.1"/>
    </source>
</evidence>
<evidence type="ECO:0000256" key="1">
    <source>
        <dbReference type="ARBA" id="ARBA00005165"/>
    </source>
</evidence>
<dbReference type="GO" id="GO:0009229">
    <property type="term" value="P:thiamine diphosphate biosynthetic process"/>
    <property type="evidence" value="ECO:0007669"/>
    <property type="project" value="UniProtKB-UniRule"/>
</dbReference>
<protein>
    <recommendedName>
        <fullName evidence="9">Thiamine-phosphate synthase</fullName>
        <shortName evidence="9">TP synthase</shortName>
        <shortName evidence="9">TPS</shortName>
        <ecNumber evidence="9">2.5.1.3</ecNumber>
    </recommendedName>
    <alternativeName>
        <fullName evidence="9">Thiamine-phosphate pyrophosphorylase</fullName>
        <shortName evidence="9">TMP pyrophosphorylase</shortName>
        <shortName evidence="9">TMP-PPase</shortName>
    </alternativeName>
</protein>
<comment type="catalytic activity">
    <reaction evidence="8 9 10">
        <text>2-[(2R,5Z)-2-carboxy-4-methylthiazol-5(2H)-ylidene]ethyl phosphate + 4-amino-2-methyl-5-(diphosphooxymethyl)pyrimidine + 2 H(+) = thiamine phosphate + CO2 + diphosphate</text>
        <dbReference type="Rhea" id="RHEA:47844"/>
        <dbReference type="ChEBI" id="CHEBI:15378"/>
        <dbReference type="ChEBI" id="CHEBI:16526"/>
        <dbReference type="ChEBI" id="CHEBI:33019"/>
        <dbReference type="ChEBI" id="CHEBI:37575"/>
        <dbReference type="ChEBI" id="CHEBI:57841"/>
        <dbReference type="ChEBI" id="CHEBI:62899"/>
        <dbReference type="EC" id="2.5.1.3"/>
    </reaction>
</comment>
<dbReference type="Proteomes" id="UP000198956">
    <property type="component" value="Unassembled WGS sequence"/>
</dbReference>
<keyword evidence="2 9" id="KW-0808">Transferase</keyword>
<feature type="binding site" evidence="9">
    <location>
        <begin position="139"/>
        <end position="141"/>
    </location>
    <ligand>
        <name>2-[(2R,5Z)-2-carboxy-4-methylthiazol-5(2H)-ylidene]ethyl phosphate</name>
        <dbReference type="ChEBI" id="CHEBI:62899"/>
    </ligand>
</feature>
<dbReference type="PANTHER" id="PTHR20857:SF15">
    <property type="entry name" value="THIAMINE-PHOSPHATE SYNTHASE"/>
    <property type="match status" value="1"/>
</dbReference>
<evidence type="ECO:0000256" key="2">
    <source>
        <dbReference type="ARBA" id="ARBA00022679"/>
    </source>
</evidence>
<keyword evidence="16" id="KW-1185">Reference proteome</keyword>
<evidence type="ECO:0000256" key="4">
    <source>
        <dbReference type="ARBA" id="ARBA00022842"/>
    </source>
</evidence>
<evidence type="ECO:0000256" key="5">
    <source>
        <dbReference type="ARBA" id="ARBA00022977"/>
    </source>
</evidence>
<evidence type="ECO:0000313" key="16">
    <source>
        <dbReference type="Proteomes" id="UP000826616"/>
    </source>
</evidence>
<dbReference type="CDD" id="cd00564">
    <property type="entry name" value="TMP_TenI"/>
    <property type="match status" value="1"/>
</dbReference>
<dbReference type="GO" id="GO:0005737">
    <property type="term" value="C:cytoplasm"/>
    <property type="evidence" value="ECO:0007669"/>
    <property type="project" value="TreeGrafter"/>
</dbReference>
<reference evidence="14 15" key="1">
    <citation type="submission" date="2016-10" db="EMBL/GenBank/DDBJ databases">
        <authorList>
            <person name="de Groot N.N."/>
        </authorList>
    </citation>
    <scope>NUCLEOTIDE SEQUENCE [LARGE SCALE GENOMIC DNA]</scope>
    <source>
        <strain evidence="14 15">L 420-91</strain>
    </source>
</reference>
<dbReference type="InterPro" id="IPR034291">
    <property type="entry name" value="TMP_synthase"/>
</dbReference>
<keyword evidence="4 9" id="KW-0460">Magnesium</keyword>
<dbReference type="Pfam" id="PF02581">
    <property type="entry name" value="TMP-TENI"/>
    <property type="match status" value="1"/>
</dbReference>
<dbReference type="EC" id="2.5.1.3" evidence="9"/>
<feature type="binding site" evidence="9">
    <location>
        <position position="113"/>
    </location>
    <ligand>
        <name>4-amino-2-methyl-5-(diphosphooxymethyl)pyrimidine</name>
        <dbReference type="ChEBI" id="CHEBI:57841"/>
    </ligand>
</feature>
<comment type="function">
    <text evidence="9">Condenses 4-methyl-5-(beta-hydroxyethyl)thiazole monophosphate (THZ-P) and 2-methyl-4-amino-5-hydroxymethyl pyrimidine pyrophosphate (HMP-PP) to form thiamine monophosphate (TMP).</text>
</comment>
<evidence type="ECO:0000313" key="15">
    <source>
        <dbReference type="Proteomes" id="UP000198956"/>
    </source>
</evidence>
<dbReference type="UniPathway" id="UPA00060">
    <property type="reaction ID" value="UER00141"/>
</dbReference>
<dbReference type="GeneID" id="97141365"/>
<dbReference type="OrthoDB" id="9812206at2"/>
<feature type="binding site" evidence="9">
    <location>
        <position position="94"/>
    </location>
    <ligand>
        <name>Mg(2+)</name>
        <dbReference type="ChEBI" id="CHEBI:18420"/>
    </ligand>
</feature>
<dbReference type="NCBIfam" id="TIGR00693">
    <property type="entry name" value="thiE"/>
    <property type="match status" value="1"/>
</dbReference>
<comment type="catalytic activity">
    <reaction evidence="7 9 10">
        <text>2-(2-carboxy-4-methylthiazol-5-yl)ethyl phosphate + 4-amino-2-methyl-5-(diphosphooxymethyl)pyrimidine + 2 H(+) = thiamine phosphate + CO2 + diphosphate</text>
        <dbReference type="Rhea" id="RHEA:47848"/>
        <dbReference type="ChEBI" id="CHEBI:15378"/>
        <dbReference type="ChEBI" id="CHEBI:16526"/>
        <dbReference type="ChEBI" id="CHEBI:33019"/>
        <dbReference type="ChEBI" id="CHEBI:37575"/>
        <dbReference type="ChEBI" id="CHEBI:57841"/>
        <dbReference type="ChEBI" id="CHEBI:62890"/>
        <dbReference type="EC" id="2.5.1.3"/>
    </reaction>
</comment>
<dbReference type="GO" id="GO:0000287">
    <property type="term" value="F:magnesium ion binding"/>
    <property type="evidence" value="ECO:0007669"/>
    <property type="project" value="UniProtKB-UniRule"/>
</dbReference>
<dbReference type="HAMAP" id="MF_00097">
    <property type="entry name" value="TMP_synthase"/>
    <property type="match status" value="1"/>
</dbReference>
<reference evidence="13 16" key="2">
    <citation type="submission" date="2021-08" db="EMBL/GenBank/DDBJ databases">
        <title>Complete genome sequence of the strain Aneurinibacillus thermoaerophilus CCM 8960.</title>
        <authorList>
            <person name="Musilova J."/>
            <person name="Kourilova X."/>
            <person name="Pernicova I."/>
            <person name="Bezdicek M."/>
            <person name="Lengerova M."/>
            <person name="Obruca S."/>
            <person name="Sedlar K."/>
        </authorList>
    </citation>
    <scope>NUCLEOTIDE SEQUENCE [LARGE SCALE GENOMIC DNA]</scope>
    <source>
        <strain evidence="13 16">CCM 8960</strain>
    </source>
</reference>
<dbReference type="InterPro" id="IPR036206">
    <property type="entry name" value="ThiamineP_synth_sf"/>
</dbReference>
<evidence type="ECO:0000256" key="6">
    <source>
        <dbReference type="ARBA" id="ARBA00047334"/>
    </source>
</evidence>
<evidence type="ECO:0000256" key="8">
    <source>
        <dbReference type="ARBA" id="ARBA00047883"/>
    </source>
</evidence>
<dbReference type="EMBL" id="CP080764">
    <property type="protein sequence ID" value="QYY44162.1"/>
    <property type="molecule type" value="Genomic_DNA"/>
</dbReference>
<comment type="similarity">
    <text evidence="9 10">Belongs to the thiamine-phosphate synthase family.</text>
</comment>
<dbReference type="GO" id="GO:0009228">
    <property type="term" value="P:thiamine biosynthetic process"/>
    <property type="evidence" value="ECO:0007669"/>
    <property type="project" value="UniProtKB-KW"/>
</dbReference>
<dbReference type="InterPro" id="IPR022998">
    <property type="entry name" value="ThiamineP_synth_TenI"/>
</dbReference>
<dbReference type="EMBL" id="FNDE01000003">
    <property type="protein sequence ID" value="SDG81016.1"/>
    <property type="molecule type" value="Genomic_DNA"/>
</dbReference>
<evidence type="ECO:0000259" key="12">
    <source>
        <dbReference type="Pfam" id="PF02581"/>
    </source>
</evidence>
<evidence type="ECO:0000256" key="7">
    <source>
        <dbReference type="ARBA" id="ARBA00047851"/>
    </source>
</evidence>
<feature type="domain" description="Thiamine phosphate synthase/TenI" evidence="12">
    <location>
        <begin position="13"/>
        <end position="193"/>
    </location>
</feature>
<evidence type="ECO:0000256" key="3">
    <source>
        <dbReference type="ARBA" id="ARBA00022723"/>
    </source>
</evidence>
<keyword evidence="3 9" id="KW-0479">Metal-binding</keyword>
<accession>A0A1G7XA19</accession>
<organism evidence="14 15">
    <name type="scientific">Aneurinibacillus thermoaerophilus</name>
    <dbReference type="NCBI Taxonomy" id="143495"/>
    <lineage>
        <taxon>Bacteria</taxon>
        <taxon>Bacillati</taxon>
        <taxon>Bacillota</taxon>
        <taxon>Bacilli</taxon>
        <taxon>Bacillales</taxon>
        <taxon>Paenibacillaceae</taxon>
        <taxon>Aneurinibacillus group</taxon>
        <taxon>Aneurinibacillus</taxon>
    </lineage>
</organism>
<dbReference type="SUPFAM" id="SSF51391">
    <property type="entry name" value="Thiamin phosphate synthase"/>
    <property type="match status" value="1"/>
</dbReference>
<feature type="binding site" evidence="9">
    <location>
        <position position="142"/>
    </location>
    <ligand>
        <name>4-amino-2-methyl-5-(diphosphooxymethyl)pyrimidine</name>
        <dbReference type="ChEBI" id="CHEBI:57841"/>
    </ligand>
</feature>
<keyword evidence="5 9" id="KW-0784">Thiamine biosynthesis</keyword>
<evidence type="ECO:0000256" key="10">
    <source>
        <dbReference type="RuleBase" id="RU003826"/>
    </source>
</evidence>
<dbReference type="InterPro" id="IPR013785">
    <property type="entry name" value="Aldolase_TIM"/>
</dbReference>
<dbReference type="PANTHER" id="PTHR20857">
    <property type="entry name" value="THIAMINE-PHOSPHATE PYROPHOSPHORYLASE"/>
    <property type="match status" value="1"/>
</dbReference>
<dbReference type="RefSeq" id="WP_057899007.1">
    <property type="nucleotide sequence ID" value="NZ_CP080764.1"/>
</dbReference>
<feature type="binding site" evidence="9">
    <location>
        <position position="75"/>
    </location>
    <ligand>
        <name>Mg(2+)</name>
        <dbReference type="ChEBI" id="CHEBI:18420"/>
    </ligand>
</feature>
<dbReference type="GO" id="GO:0004789">
    <property type="term" value="F:thiamine-phosphate diphosphorylase activity"/>
    <property type="evidence" value="ECO:0007669"/>
    <property type="project" value="UniProtKB-UniRule"/>
</dbReference>
<feature type="binding site" evidence="9">
    <location>
        <position position="74"/>
    </location>
    <ligand>
        <name>4-amino-2-methyl-5-(diphosphooxymethyl)pyrimidine</name>
        <dbReference type="ChEBI" id="CHEBI:57841"/>
    </ligand>
</feature>
<dbReference type="AlphaFoldDB" id="A0A1G7XA19"/>
<gene>
    <name evidence="9 13" type="primary">thiE</name>
    <name evidence="13" type="ORF">K3F53_08285</name>
    <name evidence="14" type="ORF">SAMN04489735_100394</name>
</gene>
<dbReference type="Proteomes" id="UP000826616">
    <property type="component" value="Chromosome"/>
</dbReference>
<dbReference type="Gene3D" id="3.20.20.70">
    <property type="entry name" value="Aldolase class I"/>
    <property type="match status" value="1"/>
</dbReference>
<feature type="binding site" evidence="9">
    <location>
        <begin position="190"/>
        <end position="191"/>
    </location>
    <ligand>
        <name>2-[(2R,5Z)-2-carboxy-4-methylthiazol-5(2H)-ylidene]ethyl phosphate</name>
        <dbReference type="ChEBI" id="CHEBI:62899"/>
    </ligand>
</feature>
<dbReference type="FunFam" id="3.20.20.70:FF:000096">
    <property type="entry name" value="Thiamine-phosphate synthase"/>
    <property type="match status" value="1"/>
</dbReference>
<evidence type="ECO:0000256" key="11">
    <source>
        <dbReference type="RuleBase" id="RU004253"/>
    </source>
</evidence>
<feature type="binding site" evidence="9">
    <location>
        <position position="170"/>
    </location>
    <ligand>
        <name>2-[(2R,5Z)-2-carboxy-4-methylthiazol-5(2H)-ylidene]ethyl phosphate</name>
        <dbReference type="ChEBI" id="CHEBI:62899"/>
    </ligand>
</feature>
<sequence>MNPEAWQERLGVYLVLGIDNAGGRSALETVRLAIEGGVDVVQLREKKAPLRRVLEVGRKMRELCREHDVLFVVNDRVDVAMLLDADGVHVGQDDLPAGEARKLIGDHMFIGVSASSVAEARWAIEQGADYLGVGAIYATGSKADAGDPVTPALIGEIRKFSALPIVGIGGITAENCAEVMEQGANGVAVISAIVGQPDPKQATVRLKQAVAPFIGK</sequence>
<evidence type="ECO:0000256" key="9">
    <source>
        <dbReference type="HAMAP-Rule" id="MF_00097"/>
    </source>
</evidence>